<dbReference type="GeneID" id="129345299"/>
<dbReference type="InterPro" id="IPR002928">
    <property type="entry name" value="Myosin_tail"/>
</dbReference>
<evidence type="ECO:0000313" key="6">
    <source>
        <dbReference type="RefSeq" id="XP_054858342.1"/>
    </source>
</evidence>
<feature type="compositionally biased region" description="Basic and acidic residues" evidence="2">
    <location>
        <begin position="410"/>
        <end position="420"/>
    </location>
</feature>
<sequence>MLLVLLRRCCSLGCVLICSISGLERRPERVMESCLGNFKCVQQPQHQCRGVHLRLANSEASKAENTQNSKAGSYGVSIRVQGIDGHPYVVLNNTEGNSPEHLSASENGQRVASLALNRAALDSASTPELEEENDEDSQCLELPDASSGMLQGVKLASAGEEEKSASHFSAGPPQPSSLLNFQRHPELLQPYDPEKNTLNLDSFQTSLFSKSKSVADEEKPDTKPRSSPRKLVSLDKTSLQFAELAKANLKTVDLSTLTAGQDRSEQEPESASVIDGPNGAHGSLSSSGGSTYAVSSPTSQETRKCQPDLLPFRRQDSAGSVLNGSRRSSTSSTTPTSAASLYKFFLDDQECAIYADNVNRHENRRYIPFLPGTGRDIDTGSIPAVDQLIEKFDKKAGPPRRGRLGIRSRIHPDDRKRSRSVDSVLPSGLQVNSDCFDECSKDLSKSSERLQLPPQVSLKKPLPRDRKSPSLGDQIVPRTVGKLQATRRDSHSSHFNSLQYHQQNNLMGEDLGCKASTLPLQTNKSEKKTVTSTLLISNRIAMIPDLGAKKISAKSFPSASNAQATPDLLKGQQELAQQTNEETAKQILYNYLKEGSSENDDATKRKVNLVFEKIQTLKSRAAGSTQVSDTSAEVKALVEQKERLEKEVLELQRALDLGVKNQQNIKGERDATRAELKLLQRQLQETLEQKEAFRKRVEESEKDLRQSIEELFQVKMEREQHQTEIRDLQDQLSEMHDELDAAKHAEGGERGLLIEELMQLKEHLEAVLMAKEQQEEVLRKRERELTALKGALKEEVSTHDQEMDKLREQQEGELQALRQNLAEAVERAEALSCTKACAEEMQRSAEERAKELADQNWQLQETLAEVETQRKERQQENESLRGEAALLEARIARGENDRLHLEDALAHAKEEGRELASAGSSLEAQLEEAQRSINQLSQKQQRLTDQLKEEANQKDQLKRMKSDLEKERWQLDQTIEKLHKEMAEIMEASRVSTLELQTQLDEYKEKNRRELSETQRQLKEKNQELEKARLTVLKMQEEVHFMEEELRDHQRAQDEATTKMQLLEQTVKALEYELEAKNHLKEDRARQSKIMEDKMSQLELELDEERNNADILSERISRCREQIEQMRNELFQERAVRQDLECDKISLERQNKDLKSRILHLEGFYRSSKEGLLVQMEARIVELEEQLENEERDRANLQLSNRRLERKVKELVMQADDEHLSLTDQKDQLSLRLKAMKRQVEEAEEEIDRLESTKKKLQRELEEQVDFNDQLQGQLKAIKKELSRHRKPPNKVLSELDDEDDDDFSTDGESLYEAPSGFKFLKDAEVKS</sequence>
<accession>A0AA97KLR0</accession>
<feature type="compositionally biased region" description="Basic and acidic residues" evidence="2">
    <location>
        <begin position="213"/>
        <end position="224"/>
    </location>
</feature>
<feature type="compositionally biased region" description="Acidic residues" evidence="2">
    <location>
        <begin position="128"/>
        <end position="138"/>
    </location>
</feature>
<dbReference type="CTD" id="84952"/>
<evidence type="ECO:0000256" key="1">
    <source>
        <dbReference type="ARBA" id="ARBA00023054"/>
    </source>
</evidence>
<feature type="region of interest" description="Disordered" evidence="2">
    <location>
        <begin position="1279"/>
        <end position="1312"/>
    </location>
</feature>
<dbReference type="KEGG" id="emc:129345299"/>
<feature type="region of interest" description="Disordered" evidence="2">
    <location>
        <begin position="123"/>
        <end position="142"/>
    </location>
</feature>
<feature type="compositionally biased region" description="Low complexity" evidence="2">
    <location>
        <begin position="280"/>
        <end position="296"/>
    </location>
</feature>
<feature type="region of interest" description="Disordered" evidence="2">
    <location>
        <begin position="913"/>
        <end position="937"/>
    </location>
</feature>
<proteinExistence type="predicted"/>
<evidence type="ECO:0000256" key="2">
    <source>
        <dbReference type="SAM" id="MobiDB-lite"/>
    </source>
</evidence>
<protein>
    <submittedName>
        <fullName evidence="6">Cingulin-like protein 1 isoform X1</fullName>
    </submittedName>
</protein>
<evidence type="ECO:0000259" key="4">
    <source>
        <dbReference type="Pfam" id="PF01576"/>
    </source>
</evidence>
<dbReference type="RefSeq" id="XP_054858342.1">
    <property type="nucleotide sequence ID" value="XM_055002367.1"/>
</dbReference>
<dbReference type="Proteomes" id="UP001190640">
    <property type="component" value="Chromosome 18"/>
</dbReference>
<feature type="compositionally biased region" description="Basic and acidic residues" evidence="2">
    <location>
        <begin position="301"/>
        <end position="316"/>
    </location>
</feature>
<dbReference type="GO" id="GO:0005923">
    <property type="term" value="C:bicellular tight junction"/>
    <property type="evidence" value="ECO:0007669"/>
    <property type="project" value="TreeGrafter"/>
</dbReference>
<reference evidence="6" key="1">
    <citation type="submission" date="2025-08" db="UniProtKB">
        <authorList>
            <consortium name="RefSeq"/>
        </authorList>
    </citation>
    <scope>IDENTIFICATION</scope>
    <source>
        <tissue evidence="6">Blood</tissue>
    </source>
</reference>
<gene>
    <name evidence="6" type="primary">CGNL1</name>
</gene>
<dbReference type="PANTHER" id="PTHR46349">
    <property type="entry name" value="CINGULIN-LIKE PROTEIN 1-RELATED"/>
    <property type="match status" value="1"/>
</dbReference>
<feature type="domain" description="Myosin tail" evidence="4">
    <location>
        <begin position="1065"/>
        <end position="1282"/>
    </location>
</feature>
<keyword evidence="1" id="KW-0175">Coiled coil</keyword>
<feature type="compositionally biased region" description="Low complexity" evidence="2">
    <location>
        <begin position="325"/>
        <end position="335"/>
    </location>
</feature>
<keyword evidence="5" id="KW-1185">Reference proteome</keyword>
<feature type="signal peptide" evidence="3">
    <location>
        <begin position="1"/>
        <end position="25"/>
    </location>
</feature>
<dbReference type="PANTHER" id="PTHR46349:SF2">
    <property type="entry name" value="CINGULIN-LIKE PROTEIN 1"/>
    <property type="match status" value="1"/>
</dbReference>
<feature type="compositionally biased region" description="Acidic residues" evidence="2">
    <location>
        <begin position="1295"/>
        <end position="1306"/>
    </location>
</feature>
<dbReference type="GO" id="GO:0150105">
    <property type="term" value="P:protein localization to cell-cell junction"/>
    <property type="evidence" value="ECO:0007669"/>
    <property type="project" value="TreeGrafter"/>
</dbReference>
<feature type="compositionally biased region" description="Basic residues" evidence="2">
    <location>
        <begin position="397"/>
        <end position="409"/>
    </location>
</feature>
<feature type="chain" id="PRO_5041657543" evidence="3">
    <location>
        <begin position="26"/>
        <end position="1328"/>
    </location>
</feature>
<organism evidence="5 6">
    <name type="scientific">Eublepharis macularius</name>
    <name type="common">Leopard gecko</name>
    <name type="synonym">Cyrtodactylus macularius</name>
    <dbReference type="NCBI Taxonomy" id="481883"/>
    <lineage>
        <taxon>Eukaryota</taxon>
        <taxon>Metazoa</taxon>
        <taxon>Chordata</taxon>
        <taxon>Craniata</taxon>
        <taxon>Vertebrata</taxon>
        <taxon>Euteleostomi</taxon>
        <taxon>Lepidosauria</taxon>
        <taxon>Squamata</taxon>
        <taxon>Bifurcata</taxon>
        <taxon>Gekkota</taxon>
        <taxon>Eublepharidae</taxon>
        <taxon>Eublepharinae</taxon>
        <taxon>Eublepharis</taxon>
    </lineage>
</organism>
<feature type="region of interest" description="Disordered" evidence="2">
    <location>
        <begin position="394"/>
        <end position="424"/>
    </location>
</feature>
<feature type="region of interest" description="Disordered" evidence="2">
    <location>
        <begin position="210"/>
        <end position="231"/>
    </location>
</feature>
<dbReference type="Pfam" id="PF01576">
    <property type="entry name" value="Myosin_tail_1"/>
    <property type="match status" value="1"/>
</dbReference>
<feature type="region of interest" description="Disordered" evidence="2">
    <location>
        <begin position="157"/>
        <end position="180"/>
    </location>
</feature>
<evidence type="ECO:0000256" key="3">
    <source>
        <dbReference type="SAM" id="SignalP"/>
    </source>
</evidence>
<feature type="region of interest" description="Disordered" evidence="2">
    <location>
        <begin position="446"/>
        <end position="494"/>
    </location>
</feature>
<evidence type="ECO:0000313" key="5">
    <source>
        <dbReference type="Proteomes" id="UP001190640"/>
    </source>
</evidence>
<name>A0AA97KLR0_EUBMA</name>
<dbReference type="GO" id="GO:0016459">
    <property type="term" value="C:myosin complex"/>
    <property type="evidence" value="ECO:0007669"/>
    <property type="project" value="InterPro"/>
</dbReference>
<feature type="region of interest" description="Disordered" evidence="2">
    <location>
        <begin position="258"/>
        <end position="335"/>
    </location>
</feature>
<keyword evidence="3" id="KW-0732">Signal</keyword>